<reference evidence="1 2" key="1">
    <citation type="submission" date="2023-08" db="EMBL/GenBank/DDBJ databases">
        <title>The whole genome sequence of Lysobacter yananisis.</title>
        <authorList>
            <person name="Sun H."/>
        </authorList>
    </citation>
    <scope>NUCLEOTIDE SEQUENCE [LARGE SCALE GENOMIC DNA]</scope>
    <source>
        <strain evidence="1 2">SNNU513</strain>
    </source>
</reference>
<organism evidence="1 2">
    <name type="scientific">Lysobacter yananisis</name>
    <dbReference type="NCBI Taxonomy" id="1003114"/>
    <lineage>
        <taxon>Bacteria</taxon>
        <taxon>Pseudomonadati</taxon>
        <taxon>Pseudomonadota</taxon>
        <taxon>Gammaproteobacteria</taxon>
        <taxon>Lysobacterales</taxon>
        <taxon>Lysobacteraceae</taxon>
        <taxon>Lysobacter</taxon>
    </lineage>
</organism>
<name>A0ABY9P7A5_9GAMM</name>
<evidence type="ECO:0000313" key="1">
    <source>
        <dbReference type="EMBL" id="WMT02947.1"/>
    </source>
</evidence>
<dbReference type="EMBL" id="CP133568">
    <property type="protein sequence ID" value="WMT02947.1"/>
    <property type="molecule type" value="Genomic_DNA"/>
</dbReference>
<dbReference type="RefSeq" id="WP_309151844.1">
    <property type="nucleotide sequence ID" value="NZ_CP133568.1"/>
</dbReference>
<protein>
    <recommendedName>
        <fullName evidence="3">CdiI immunity protein domain-containing protein</fullName>
    </recommendedName>
</protein>
<evidence type="ECO:0000313" key="2">
    <source>
        <dbReference type="Proteomes" id="UP001229313"/>
    </source>
</evidence>
<gene>
    <name evidence="1" type="ORF">RDV84_23785</name>
</gene>
<sequence>MHPQLLTHGYFHAIGIDIRQGRYPAPGFHIRPKGSAAEEQYFKSFDALIEWWNDSLLRAAQCELISRRVKDLWHARPDLRDDIRVFAAFDGSTPLSTELCQIAFDETAHASETYVEHAREFGPLVWERPESSAHKVVLEFICEEEAKAIAQAIDSYIDPAHAPERPQKERSKI</sequence>
<dbReference type="Proteomes" id="UP001229313">
    <property type="component" value="Chromosome"/>
</dbReference>
<keyword evidence="2" id="KW-1185">Reference proteome</keyword>
<evidence type="ECO:0008006" key="3">
    <source>
        <dbReference type="Google" id="ProtNLM"/>
    </source>
</evidence>
<proteinExistence type="predicted"/>
<accession>A0ABY9P7A5</accession>